<dbReference type="PANTHER" id="PTHR43357">
    <property type="entry name" value="INNER MEMBRANE ABC TRANSPORTER PERMEASE PROTEIN YDCV"/>
    <property type="match status" value="1"/>
</dbReference>
<feature type="transmembrane region" description="Helical" evidence="8">
    <location>
        <begin position="240"/>
        <end position="260"/>
    </location>
</feature>
<keyword evidence="6 8" id="KW-1133">Transmembrane helix</keyword>
<evidence type="ECO:0000256" key="8">
    <source>
        <dbReference type="RuleBase" id="RU363032"/>
    </source>
</evidence>
<feature type="domain" description="ABC transmembrane type-1" evidence="9">
    <location>
        <begin position="72"/>
        <end position="260"/>
    </location>
</feature>
<keyword evidence="2 8" id="KW-0813">Transport</keyword>
<dbReference type="PATRIC" id="fig|1526658.3.peg.5306"/>
<dbReference type="Proteomes" id="UP000037822">
    <property type="component" value="Unassembled WGS sequence"/>
</dbReference>
<feature type="transmembrane region" description="Helical" evidence="8">
    <location>
        <begin position="139"/>
        <end position="156"/>
    </location>
</feature>
<keyword evidence="3" id="KW-1003">Cell membrane</keyword>
<dbReference type="Pfam" id="PF00528">
    <property type="entry name" value="BPD_transp_1"/>
    <property type="match status" value="1"/>
</dbReference>
<dbReference type="AlphaFoldDB" id="A0A0N0MCI0"/>
<evidence type="ECO:0000313" key="10">
    <source>
        <dbReference type="EMBL" id="KPH81188.1"/>
    </source>
</evidence>
<dbReference type="Gene3D" id="1.10.3720.10">
    <property type="entry name" value="MetI-like"/>
    <property type="match status" value="1"/>
</dbReference>
<proteinExistence type="inferred from homology"/>
<dbReference type="OrthoDB" id="9815533at2"/>
<dbReference type="SUPFAM" id="SSF161098">
    <property type="entry name" value="MetI-like"/>
    <property type="match status" value="1"/>
</dbReference>
<feature type="transmembrane region" description="Helical" evidence="8">
    <location>
        <begin position="188"/>
        <end position="209"/>
    </location>
</feature>
<feature type="transmembrane region" description="Helical" evidence="8">
    <location>
        <begin position="110"/>
        <end position="133"/>
    </location>
</feature>
<evidence type="ECO:0000256" key="4">
    <source>
        <dbReference type="ARBA" id="ARBA00022519"/>
    </source>
</evidence>
<keyword evidence="7 8" id="KW-0472">Membrane</keyword>
<evidence type="ECO:0000256" key="7">
    <source>
        <dbReference type="ARBA" id="ARBA00023136"/>
    </source>
</evidence>
<dbReference type="EMBL" id="LGSZ01000031">
    <property type="protein sequence ID" value="KPH81188.1"/>
    <property type="molecule type" value="Genomic_DNA"/>
</dbReference>
<feature type="transmembrane region" description="Helical" evidence="8">
    <location>
        <begin position="76"/>
        <end position="98"/>
    </location>
</feature>
<dbReference type="RefSeq" id="WP_054208734.1">
    <property type="nucleotide sequence ID" value="NZ_LGSZ01000031.1"/>
</dbReference>
<feature type="transmembrane region" description="Helical" evidence="8">
    <location>
        <begin position="12"/>
        <end position="38"/>
    </location>
</feature>
<protein>
    <submittedName>
        <fullName evidence="10">ABC transporter permease</fullName>
    </submittedName>
</protein>
<keyword evidence="4" id="KW-0997">Cell inner membrane</keyword>
<keyword evidence="11" id="KW-1185">Reference proteome</keyword>
<evidence type="ECO:0000259" key="9">
    <source>
        <dbReference type="PROSITE" id="PS50928"/>
    </source>
</evidence>
<organism evidence="10 11">
    <name type="scientific">Bosea vaviloviae</name>
    <dbReference type="NCBI Taxonomy" id="1526658"/>
    <lineage>
        <taxon>Bacteria</taxon>
        <taxon>Pseudomonadati</taxon>
        <taxon>Pseudomonadota</taxon>
        <taxon>Alphaproteobacteria</taxon>
        <taxon>Hyphomicrobiales</taxon>
        <taxon>Boseaceae</taxon>
        <taxon>Bosea</taxon>
    </lineage>
</organism>
<keyword evidence="5 8" id="KW-0812">Transmembrane</keyword>
<comment type="similarity">
    <text evidence="8">Belongs to the binding-protein-dependent transport system permease family.</text>
</comment>
<comment type="caution">
    <text evidence="10">The sequence shown here is derived from an EMBL/GenBank/DDBJ whole genome shotgun (WGS) entry which is preliminary data.</text>
</comment>
<gene>
    <name evidence="10" type="ORF">AE618_09090</name>
</gene>
<accession>A0A0N0MCI0</accession>
<evidence type="ECO:0000256" key="6">
    <source>
        <dbReference type="ARBA" id="ARBA00022989"/>
    </source>
</evidence>
<dbReference type="InterPro" id="IPR035906">
    <property type="entry name" value="MetI-like_sf"/>
</dbReference>
<dbReference type="CDD" id="cd06261">
    <property type="entry name" value="TM_PBP2"/>
    <property type="match status" value="1"/>
</dbReference>
<evidence type="ECO:0000256" key="5">
    <source>
        <dbReference type="ARBA" id="ARBA00022692"/>
    </source>
</evidence>
<comment type="subcellular location">
    <subcellularLocation>
        <location evidence="1">Cell inner membrane</location>
        <topology evidence="1">Multi-pass membrane protein</topology>
    </subcellularLocation>
    <subcellularLocation>
        <location evidence="8">Cell membrane</location>
        <topology evidence="8">Multi-pass membrane protein</topology>
    </subcellularLocation>
</comment>
<dbReference type="InterPro" id="IPR000515">
    <property type="entry name" value="MetI-like"/>
</dbReference>
<evidence type="ECO:0000256" key="2">
    <source>
        <dbReference type="ARBA" id="ARBA00022448"/>
    </source>
</evidence>
<evidence type="ECO:0000256" key="3">
    <source>
        <dbReference type="ARBA" id="ARBA00022475"/>
    </source>
</evidence>
<evidence type="ECO:0000256" key="1">
    <source>
        <dbReference type="ARBA" id="ARBA00004429"/>
    </source>
</evidence>
<sequence>MQRSTFGDVTYNWVIGALAGLAVLILIGPVLIVIATSFTTSQTLRFPPPGLSLRWYGELFDPVRSAQIHTAALNSVWVAGIATLVGAVLSVLAALAITRVARPSARFLEASFLSPLILPTLSYGLAALMFFSVLGIRPSLNLLIAGHLVVIAPFVFRTTLASLTQLDPVLLEASANLGASRFYGFRRITLPLIAPGIAAGCFLAFISSMDNVPVSLFLSNARTSMLPIRMWGMMESTLDVRIAAIAGVLILATLVLMIVMDRLTGLTKRMSG</sequence>
<dbReference type="PANTHER" id="PTHR43357:SF4">
    <property type="entry name" value="INNER MEMBRANE ABC TRANSPORTER PERMEASE PROTEIN YDCV"/>
    <property type="match status" value="1"/>
</dbReference>
<evidence type="ECO:0000313" key="11">
    <source>
        <dbReference type="Proteomes" id="UP000037822"/>
    </source>
</evidence>
<name>A0A0N0MCI0_9HYPH</name>
<dbReference type="GO" id="GO:0005886">
    <property type="term" value="C:plasma membrane"/>
    <property type="evidence" value="ECO:0007669"/>
    <property type="project" value="UniProtKB-SubCell"/>
</dbReference>
<reference evidence="10 11" key="1">
    <citation type="submission" date="2015-07" db="EMBL/GenBank/DDBJ databases">
        <title>Whole genome sequencing of Bosea vaviloviae isolated from cave pool.</title>
        <authorList>
            <person name="Tan N.E.H."/>
            <person name="Lee Y.P."/>
            <person name="Gan H.M."/>
            <person name="Barton H."/>
            <person name="Savka M.A."/>
        </authorList>
    </citation>
    <scope>NUCLEOTIDE SEQUENCE [LARGE SCALE GENOMIC DNA]</scope>
    <source>
        <strain evidence="10 11">SD260</strain>
    </source>
</reference>
<dbReference type="GO" id="GO:0055085">
    <property type="term" value="P:transmembrane transport"/>
    <property type="evidence" value="ECO:0007669"/>
    <property type="project" value="InterPro"/>
</dbReference>
<dbReference type="PROSITE" id="PS50928">
    <property type="entry name" value="ABC_TM1"/>
    <property type="match status" value="1"/>
</dbReference>